<proteinExistence type="predicted"/>
<dbReference type="EMBL" id="QYTW02000007">
    <property type="protein sequence ID" value="RST59899.1"/>
    <property type="molecule type" value="Genomic_DNA"/>
</dbReference>
<gene>
    <name evidence="2" type="ORF">D5F11_009275</name>
    <name evidence="1" type="ORF">J6TS1_49740</name>
</gene>
<evidence type="ECO:0000313" key="2">
    <source>
        <dbReference type="EMBL" id="RST59899.1"/>
    </source>
</evidence>
<dbReference type="AlphaFoldDB" id="A0A429X930"/>
<protein>
    <submittedName>
        <fullName evidence="2">Uncharacterized protein</fullName>
    </submittedName>
</protein>
<comment type="caution">
    <text evidence="2">The sequence shown here is derived from an EMBL/GenBank/DDBJ whole genome shotgun (WGS) entry which is preliminary data.</text>
</comment>
<keyword evidence="4" id="KW-1185">Reference proteome</keyword>
<dbReference type="EMBL" id="BORJ01000020">
    <property type="protein sequence ID" value="GIN99104.1"/>
    <property type="molecule type" value="Genomic_DNA"/>
</dbReference>
<accession>A0A429X930</accession>
<dbReference type="Proteomes" id="UP000680670">
    <property type="component" value="Unassembled WGS sequence"/>
</dbReference>
<reference evidence="2 3" key="1">
    <citation type="submission" date="2018-12" db="EMBL/GenBank/DDBJ databases">
        <authorList>
            <person name="Sun L."/>
            <person name="Chen Z."/>
        </authorList>
    </citation>
    <scope>NUCLEOTIDE SEQUENCE [LARGE SCALE GENOMIC DNA]</scope>
    <source>
        <strain evidence="2 3">LMG 29736</strain>
    </source>
</reference>
<dbReference type="Proteomes" id="UP000287296">
    <property type="component" value="Unassembled WGS sequence"/>
</dbReference>
<name>A0A429X930_SIMTE</name>
<evidence type="ECO:0000313" key="1">
    <source>
        <dbReference type="EMBL" id="GIN99104.1"/>
    </source>
</evidence>
<dbReference type="RefSeq" id="WP_120118169.1">
    <property type="nucleotide sequence ID" value="NZ_BORI01000010.1"/>
</dbReference>
<evidence type="ECO:0000313" key="4">
    <source>
        <dbReference type="Proteomes" id="UP000680670"/>
    </source>
</evidence>
<reference evidence="1 4" key="2">
    <citation type="submission" date="2021-03" db="EMBL/GenBank/DDBJ databases">
        <title>Antimicrobial resistance genes in bacteria isolated from Japanese honey, and their potential for conferring macrolide and lincosamide resistance in the American foulbrood pathogen Paenibacillus larvae.</title>
        <authorList>
            <person name="Okamoto M."/>
            <person name="Kumagai M."/>
            <person name="Kanamori H."/>
            <person name="Takamatsu D."/>
        </authorList>
    </citation>
    <scope>NUCLEOTIDE SEQUENCE [LARGE SCALE GENOMIC DNA]</scope>
    <source>
        <strain evidence="1 4">J6TS1</strain>
    </source>
</reference>
<evidence type="ECO:0000313" key="3">
    <source>
        <dbReference type="Proteomes" id="UP000287296"/>
    </source>
</evidence>
<dbReference type="OrthoDB" id="2834830at2"/>
<organism evidence="2 3">
    <name type="scientific">Siminovitchia terrae</name>
    <name type="common">Bacillus terrae</name>
    <dbReference type="NCBI Taxonomy" id="1914933"/>
    <lineage>
        <taxon>Bacteria</taxon>
        <taxon>Bacillati</taxon>
        <taxon>Bacillota</taxon>
        <taxon>Bacilli</taxon>
        <taxon>Bacillales</taxon>
        <taxon>Bacillaceae</taxon>
        <taxon>Siminovitchia</taxon>
    </lineage>
</organism>
<sequence>MINVQTYLGTKDLDTYFEELSNPKNFFINIDEFGAKETLNRMLTKNKGIDLYGVVCIQINGMDVSTFIDWDDVDLMWTALLTMVREYVDDGKYSETQMFINGLEWSIKKIQSSPKDLVLFKVFRNSALFDLRSDLPVSKETRVSCNEIDLLKAVVIAGEKYIFFRDEDTRSHNLIVAKRLLKELKCEIKNMN</sequence>